<dbReference type="EMBL" id="JAKHPH010000004">
    <property type="protein sequence ID" value="MCZ3667193.1"/>
    <property type="molecule type" value="Genomic_DNA"/>
</dbReference>
<evidence type="ECO:0000313" key="2">
    <source>
        <dbReference type="EMBL" id="MCZ3667193.1"/>
    </source>
</evidence>
<organism evidence="2 3">
    <name type="scientific">Limosilactobacillus vaginalis</name>
    <dbReference type="NCBI Taxonomy" id="1633"/>
    <lineage>
        <taxon>Bacteria</taxon>
        <taxon>Bacillati</taxon>
        <taxon>Bacillota</taxon>
        <taxon>Bacilli</taxon>
        <taxon>Lactobacillales</taxon>
        <taxon>Lactobacillaceae</taxon>
        <taxon>Limosilactobacillus</taxon>
    </lineage>
</organism>
<sequence length="232" mass="26344">MIIVLMFGSALALFACVMFINQRLTRIIGTLIFGILFVSSTALMTLNYSQHFGMEKVTTTTHQTIYSAANPLPIAVYQPVGTSGQENVLIYKTHQNQKNAAHTQANEYTTSKMKFTNRTAPELKTTETRWQFKNSFYKGLFLWSGMNGTLIKRTNVIEYPHTFVKLTPAQAKRLQKRMTNTDNSQIQVQAKSFVTAKVKAAMIKQPNMNAQQIHQISQQAEQEFLAQLIRKN</sequence>
<evidence type="ECO:0000256" key="1">
    <source>
        <dbReference type="SAM" id="Phobius"/>
    </source>
</evidence>
<dbReference type="RefSeq" id="WP_269295823.1">
    <property type="nucleotide sequence ID" value="NZ_JAKHPH010000004.1"/>
</dbReference>
<proteinExistence type="predicted"/>
<feature type="transmembrane region" description="Helical" evidence="1">
    <location>
        <begin position="28"/>
        <end position="46"/>
    </location>
</feature>
<keyword evidence="1" id="KW-0472">Membrane</keyword>
<dbReference type="Pfam" id="PF16069">
    <property type="entry name" value="DUF4811"/>
    <property type="match status" value="1"/>
</dbReference>
<comment type="caution">
    <text evidence="2">The sequence shown here is derived from an EMBL/GenBank/DDBJ whole genome shotgun (WGS) entry which is preliminary data.</text>
</comment>
<keyword evidence="1" id="KW-0812">Transmembrane</keyword>
<gene>
    <name evidence="2" type="ORF">L2724_02680</name>
</gene>
<dbReference type="InterPro" id="IPR032083">
    <property type="entry name" value="DUF4811"/>
</dbReference>
<reference evidence="2" key="1">
    <citation type="submission" date="2022-01" db="EMBL/GenBank/DDBJ databases">
        <title>VMRC isolate genome collection.</title>
        <authorList>
            <person name="France M."/>
            <person name="Rutt L."/>
            <person name="Humphrys M."/>
            <person name="Ravel J."/>
        </authorList>
    </citation>
    <scope>NUCLEOTIDE SEQUENCE</scope>
    <source>
        <strain evidence="2">C0048A1</strain>
    </source>
</reference>
<evidence type="ECO:0000313" key="3">
    <source>
        <dbReference type="Proteomes" id="UP001212401"/>
    </source>
</evidence>
<name>A0AAW5WRL9_9LACO</name>
<protein>
    <submittedName>
        <fullName evidence="2">DUF4811 domain-containing protein</fullName>
    </submittedName>
</protein>
<dbReference type="AlphaFoldDB" id="A0AAW5WRL9"/>
<accession>A0AAW5WRL9</accession>
<dbReference type="Proteomes" id="UP001212401">
    <property type="component" value="Unassembled WGS sequence"/>
</dbReference>
<keyword evidence="1" id="KW-1133">Transmembrane helix</keyword>